<reference evidence="3" key="1">
    <citation type="submission" date="2022-12" db="EMBL/GenBank/DDBJ databases">
        <title>Reference genome sequencing for broad-spectrum identification of bacterial and archaeal isolates by mass spectrometry.</title>
        <authorList>
            <person name="Sekiguchi Y."/>
            <person name="Tourlousse D.M."/>
        </authorList>
    </citation>
    <scope>NUCLEOTIDE SEQUENCE</scope>
    <source>
        <strain evidence="3">ASRB1</strain>
    </source>
</reference>
<evidence type="ECO:0008006" key="5">
    <source>
        <dbReference type="Google" id="ProtNLM"/>
    </source>
</evidence>
<evidence type="ECO:0000313" key="4">
    <source>
        <dbReference type="Proteomes" id="UP001144372"/>
    </source>
</evidence>
<keyword evidence="1" id="KW-0175">Coiled coil</keyword>
<comment type="caution">
    <text evidence="3">The sequence shown here is derived from an EMBL/GenBank/DDBJ whole genome shotgun (WGS) entry which is preliminary data.</text>
</comment>
<accession>A0A9W6FSN3</accession>
<evidence type="ECO:0000256" key="1">
    <source>
        <dbReference type="SAM" id="Coils"/>
    </source>
</evidence>
<organism evidence="3 4">
    <name type="scientific">Desulforhabdus amnigena</name>
    <dbReference type="NCBI Taxonomy" id="40218"/>
    <lineage>
        <taxon>Bacteria</taxon>
        <taxon>Pseudomonadati</taxon>
        <taxon>Thermodesulfobacteriota</taxon>
        <taxon>Syntrophobacteria</taxon>
        <taxon>Syntrophobacterales</taxon>
        <taxon>Syntrophobacteraceae</taxon>
        <taxon>Desulforhabdus</taxon>
    </lineage>
</organism>
<dbReference type="RefSeq" id="WP_281793492.1">
    <property type="nucleotide sequence ID" value="NZ_BSDR01000001.1"/>
</dbReference>
<evidence type="ECO:0000256" key="2">
    <source>
        <dbReference type="SAM" id="SignalP"/>
    </source>
</evidence>
<feature type="coiled-coil region" evidence="1">
    <location>
        <begin position="52"/>
        <end position="79"/>
    </location>
</feature>
<gene>
    <name evidence="3" type="ORF">DAMNIGENAA_16660</name>
</gene>
<dbReference type="Proteomes" id="UP001144372">
    <property type="component" value="Unassembled WGS sequence"/>
</dbReference>
<feature type="chain" id="PRO_5040743173" description="Lipoprotein" evidence="2">
    <location>
        <begin position="23"/>
        <end position="86"/>
    </location>
</feature>
<name>A0A9W6FSN3_9BACT</name>
<evidence type="ECO:0000313" key="3">
    <source>
        <dbReference type="EMBL" id="GLI34233.1"/>
    </source>
</evidence>
<keyword evidence="2" id="KW-0732">Signal</keyword>
<feature type="signal peptide" evidence="2">
    <location>
        <begin position="1"/>
        <end position="22"/>
    </location>
</feature>
<dbReference type="PROSITE" id="PS51257">
    <property type="entry name" value="PROKAR_LIPOPROTEIN"/>
    <property type="match status" value="1"/>
</dbReference>
<dbReference type="AlphaFoldDB" id="A0A9W6FSN3"/>
<dbReference type="EMBL" id="BSDR01000001">
    <property type="protein sequence ID" value="GLI34233.1"/>
    <property type="molecule type" value="Genomic_DNA"/>
</dbReference>
<keyword evidence="4" id="KW-1185">Reference proteome</keyword>
<protein>
    <recommendedName>
        <fullName evidence="5">Lipoprotein</fullName>
    </recommendedName>
</protein>
<proteinExistence type="predicted"/>
<sequence length="86" mass="9160">MKRVLSVLFVVALAFTMISGCACSQDAKKCQEMCATAMDKAQAIEQQCTSSARAAEAAAQKAEAAARRAEAAADKAESIFMKHMKK</sequence>